<sequence length="68" mass="7924">MLKTAPTENGNYLLYEKTIGKRELIGSAIKHGTRYQFREDFRISVEDLSIPQTERIIGFLKQINEVRP</sequence>
<accession>A0A6J5NXZ8</accession>
<dbReference type="EMBL" id="LR796736">
    <property type="protein sequence ID" value="CAB4162556.1"/>
    <property type="molecule type" value="Genomic_DNA"/>
</dbReference>
<protein>
    <submittedName>
        <fullName evidence="1">Uncharacterized protein</fullName>
    </submittedName>
</protein>
<proteinExistence type="predicted"/>
<name>A0A6J5NXZ8_9CAUD</name>
<organism evidence="1">
    <name type="scientific">uncultured Caudovirales phage</name>
    <dbReference type="NCBI Taxonomy" id="2100421"/>
    <lineage>
        <taxon>Viruses</taxon>
        <taxon>Duplodnaviria</taxon>
        <taxon>Heunggongvirae</taxon>
        <taxon>Uroviricota</taxon>
        <taxon>Caudoviricetes</taxon>
        <taxon>Peduoviridae</taxon>
        <taxon>Maltschvirus</taxon>
        <taxon>Maltschvirus maltsch</taxon>
    </lineage>
</organism>
<reference evidence="1" key="1">
    <citation type="submission" date="2020-04" db="EMBL/GenBank/DDBJ databases">
        <authorList>
            <person name="Chiriac C."/>
            <person name="Salcher M."/>
            <person name="Ghai R."/>
            <person name="Kavagutti S V."/>
        </authorList>
    </citation>
    <scope>NUCLEOTIDE SEQUENCE</scope>
</reference>
<gene>
    <name evidence="1" type="ORF">UFOVP785_57</name>
</gene>
<evidence type="ECO:0000313" key="1">
    <source>
        <dbReference type="EMBL" id="CAB4162556.1"/>
    </source>
</evidence>